<proteinExistence type="predicted"/>
<sequence>MRSELRWTIVVMVLAVAGVIALWPRAATMSEPAAGARPVPSEQITADPDTRGPDTGRPDDAALATARAAAELPPCPAPVPGGPTAQGPLAEIVVECLGAPGTVALGPALAGRPVLLNLWASWCGPCREEIPVLNTYAASTGAIAVLGVNVRDQPAAALGLAAELAMAYPSVTDPDNTLQAALAGPPVLPSNWVLRPDGSVVRIIDPLVFRSPDQVAAAVQTALQQQ</sequence>
<feature type="domain" description="Thioredoxin" evidence="6">
    <location>
        <begin position="71"/>
        <end position="224"/>
    </location>
</feature>
<evidence type="ECO:0000256" key="1">
    <source>
        <dbReference type="ARBA" id="ARBA00022748"/>
    </source>
</evidence>
<dbReference type="Pfam" id="PF00578">
    <property type="entry name" value="AhpC-TSA"/>
    <property type="match status" value="1"/>
</dbReference>
<name>A0ABS6UJY7_9PSEU</name>
<dbReference type="PANTHER" id="PTHR42852">
    <property type="entry name" value="THIOL:DISULFIDE INTERCHANGE PROTEIN DSBE"/>
    <property type="match status" value="1"/>
</dbReference>
<keyword evidence="2" id="KW-0735">Signal-anchor</keyword>
<evidence type="ECO:0000313" key="7">
    <source>
        <dbReference type="EMBL" id="MBW0126568.1"/>
    </source>
</evidence>
<evidence type="ECO:0000256" key="4">
    <source>
        <dbReference type="ARBA" id="ARBA00023284"/>
    </source>
</evidence>
<evidence type="ECO:0000313" key="8">
    <source>
        <dbReference type="EMBL" id="MBW0132534.1"/>
    </source>
</evidence>
<evidence type="ECO:0000313" key="9">
    <source>
        <dbReference type="Proteomes" id="UP000694300"/>
    </source>
</evidence>
<keyword evidence="4" id="KW-0676">Redox-active center</keyword>
<keyword evidence="2" id="KW-0812">Transmembrane</keyword>
<organism evidence="8 9">
    <name type="scientific">Pseudonocardia oceani</name>
    <dbReference type="NCBI Taxonomy" id="2792013"/>
    <lineage>
        <taxon>Bacteria</taxon>
        <taxon>Bacillati</taxon>
        <taxon>Actinomycetota</taxon>
        <taxon>Actinomycetes</taxon>
        <taxon>Pseudonocardiales</taxon>
        <taxon>Pseudonocardiaceae</taxon>
        <taxon>Pseudonocardia</taxon>
    </lineage>
</organism>
<accession>A0ABS6UJY7</accession>
<keyword evidence="9" id="KW-1185">Reference proteome</keyword>
<dbReference type="PROSITE" id="PS00194">
    <property type="entry name" value="THIOREDOXIN_1"/>
    <property type="match status" value="1"/>
</dbReference>
<dbReference type="PROSITE" id="PS51352">
    <property type="entry name" value="THIOREDOXIN_2"/>
    <property type="match status" value="1"/>
</dbReference>
<dbReference type="InterPro" id="IPR000866">
    <property type="entry name" value="AhpC/TSA"/>
</dbReference>
<dbReference type="CDD" id="cd02966">
    <property type="entry name" value="TlpA_like_family"/>
    <property type="match status" value="1"/>
</dbReference>
<evidence type="ECO:0000256" key="5">
    <source>
        <dbReference type="SAM" id="MobiDB-lite"/>
    </source>
</evidence>
<dbReference type="EMBL" id="JADQDF010000001">
    <property type="protein sequence ID" value="MBW0126568.1"/>
    <property type="molecule type" value="Genomic_DNA"/>
</dbReference>
<dbReference type="InterPro" id="IPR050553">
    <property type="entry name" value="Thioredoxin_ResA/DsbE_sf"/>
</dbReference>
<evidence type="ECO:0000259" key="6">
    <source>
        <dbReference type="PROSITE" id="PS51352"/>
    </source>
</evidence>
<dbReference type="RefSeq" id="WP_218589645.1">
    <property type="nucleotide sequence ID" value="NZ_JADQDE010000507.1"/>
</dbReference>
<feature type="compositionally biased region" description="Basic and acidic residues" evidence="5">
    <location>
        <begin position="48"/>
        <end position="60"/>
    </location>
</feature>
<evidence type="ECO:0000256" key="2">
    <source>
        <dbReference type="ARBA" id="ARBA00022968"/>
    </source>
</evidence>
<dbReference type="Proteomes" id="UP000694300">
    <property type="component" value="Unassembled WGS sequence"/>
</dbReference>
<gene>
    <name evidence="7" type="ORF">I4I82_02535</name>
    <name evidence="8" type="ORF">I4I82_33345</name>
</gene>
<keyword evidence="3" id="KW-1015">Disulfide bond</keyword>
<feature type="region of interest" description="Disordered" evidence="5">
    <location>
        <begin position="31"/>
        <end position="60"/>
    </location>
</feature>
<dbReference type="InterPro" id="IPR013766">
    <property type="entry name" value="Thioredoxin_domain"/>
</dbReference>
<protein>
    <submittedName>
        <fullName evidence="8">TlpA family protein disulfide reductase</fullName>
    </submittedName>
</protein>
<evidence type="ECO:0000256" key="3">
    <source>
        <dbReference type="ARBA" id="ARBA00023157"/>
    </source>
</evidence>
<comment type="caution">
    <text evidence="8">The sequence shown here is derived from an EMBL/GenBank/DDBJ whole genome shotgun (WGS) entry which is preliminary data.</text>
</comment>
<keyword evidence="1" id="KW-0201">Cytochrome c-type biogenesis</keyword>
<dbReference type="PANTHER" id="PTHR42852:SF6">
    <property type="entry name" value="THIOL:DISULFIDE INTERCHANGE PROTEIN DSBE"/>
    <property type="match status" value="1"/>
</dbReference>
<dbReference type="InterPro" id="IPR017937">
    <property type="entry name" value="Thioredoxin_CS"/>
</dbReference>
<dbReference type="EMBL" id="JADQDF010000002">
    <property type="protein sequence ID" value="MBW0132534.1"/>
    <property type="molecule type" value="Genomic_DNA"/>
</dbReference>
<reference evidence="8 9" key="1">
    <citation type="submission" date="2020-11" db="EMBL/GenBank/DDBJ databases">
        <title>Pseudonocardia abyssalis sp. nov. and Pseudonocardia oceani sp. nov., description and phylogenomic analysis of two novel actinomycetes isolated from the deep Southern Ocean.</title>
        <authorList>
            <person name="Parra J."/>
        </authorList>
    </citation>
    <scope>NUCLEOTIDE SEQUENCE [LARGE SCALE GENOMIC DNA]</scope>
    <source>
        <strain evidence="8">KRD-185</strain>
        <strain evidence="9">KRD185</strain>
    </source>
</reference>